<feature type="transmembrane region" description="Helical" evidence="1">
    <location>
        <begin position="301"/>
        <end position="320"/>
    </location>
</feature>
<feature type="transmembrane region" description="Helical" evidence="1">
    <location>
        <begin position="6"/>
        <end position="26"/>
    </location>
</feature>
<feature type="transmembrane region" description="Helical" evidence="1">
    <location>
        <begin position="225"/>
        <end position="245"/>
    </location>
</feature>
<proteinExistence type="predicted"/>
<feature type="transmembrane region" description="Helical" evidence="1">
    <location>
        <begin position="33"/>
        <end position="56"/>
    </location>
</feature>
<sequence length="653" mass="69722">MLNMLAGAVGLVVQAAIFATVYLISAPRRGRSLAILMGLLVAVDGYAVVCLGAMLLGIPWTAFNPILAVVIGLSLVSSRLRGRLRRTSDSVLPLLRRHVGALAIVAAVVLVQVVAAALSPELSIDGQLYHGPVLAELVQHGTIWGWDVPNQYMFYTDLTMVTGLNLATFTGATVFDNGIQIPHLAILIAAISALLRPRFPSSWSRAPFAALMVTTPVIWMQPRILYVDLGYAAAIVAAIALMTLIRRPRTPDLIVLAVTVLAIPAMKPAGLLTGALLIGVAVVVMAIRGRNSGARDVLRGVARFAIALLIVGPAAAAFYLRNLIEHGSPVYPVTTSFGPIVFPGIIDFSVFASGDRGSGLVDPLRWKTYADNLLLGMTQGVLKTDYDPRAGGFGYMPLIVLVLAIALVAVGLVVTRRGMSRPSRFLIPWRPQLLMAVVAAVILLLQPATFDARYVIGPTVVLLCAILLFAPAAPPRRWVGALVATIALVAASAQILWTERNVYPGLGDVRALSSLNERYQPNSPGNPWGQGFASAWLPDAPDECVKITVQTNGGVGSGGVLEATTLTTLPYALYGPGLCNDVIPVQLAQYTGSATRQEDPTVDSDFLVLYQDDETRWKRLLPDFSSCLTAVEDIDADVNYPIGVRVFANRCTI</sequence>
<keyword evidence="1" id="KW-1133">Transmembrane helix</keyword>
<evidence type="ECO:0008006" key="4">
    <source>
        <dbReference type="Google" id="ProtNLM"/>
    </source>
</evidence>
<keyword evidence="3" id="KW-1185">Reference proteome</keyword>
<feature type="transmembrane region" description="Helical" evidence="1">
    <location>
        <begin position="478"/>
        <end position="497"/>
    </location>
</feature>
<dbReference type="OrthoDB" id="5031387at2"/>
<accession>A0A4V3WT68</accession>
<dbReference type="EMBL" id="SSSM01000004">
    <property type="protein sequence ID" value="THG30817.1"/>
    <property type="molecule type" value="Genomic_DNA"/>
</dbReference>
<feature type="transmembrane region" description="Helical" evidence="1">
    <location>
        <begin position="179"/>
        <end position="195"/>
    </location>
</feature>
<reference evidence="2 3" key="1">
    <citation type="submission" date="2019-04" db="EMBL/GenBank/DDBJ databases">
        <authorList>
            <person name="Jiang L."/>
        </authorList>
    </citation>
    <scope>NUCLEOTIDE SEQUENCE [LARGE SCALE GENOMIC DNA]</scope>
    <source>
        <strain evidence="2 3">YIM 131853</strain>
    </source>
</reference>
<keyword evidence="1" id="KW-0812">Transmembrane</keyword>
<dbReference type="Proteomes" id="UP000309133">
    <property type="component" value="Unassembled WGS sequence"/>
</dbReference>
<evidence type="ECO:0000313" key="3">
    <source>
        <dbReference type="Proteomes" id="UP000309133"/>
    </source>
</evidence>
<feature type="transmembrane region" description="Helical" evidence="1">
    <location>
        <begin position="250"/>
        <end position="266"/>
    </location>
</feature>
<comment type="caution">
    <text evidence="2">The sequence shown here is derived from an EMBL/GenBank/DDBJ whole genome shotgun (WGS) entry which is preliminary data.</text>
</comment>
<protein>
    <recommendedName>
        <fullName evidence="4">Glycosyltransferase RgtA/B/C/D-like domain-containing protein</fullName>
    </recommendedName>
</protein>
<feature type="transmembrane region" description="Helical" evidence="1">
    <location>
        <begin position="452"/>
        <end position="471"/>
    </location>
</feature>
<feature type="transmembrane region" description="Helical" evidence="1">
    <location>
        <begin position="202"/>
        <end position="219"/>
    </location>
</feature>
<feature type="transmembrane region" description="Helical" evidence="1">
    <location>
        <begin position="99"/>
        <end position="118"/>
    </location>
</feature>
<dbReference type="RefSeq" id="WP_136427230.1">
    <property type="nucleotide sequence ID" value="NZ_SSSM01000004.1"/>
</dbReference>
<gene>
    <name evidence="2" type="ORF">E6C64_09270</name>
</gene>
<name>A0A4V3WT68_9MICO</name>
<evidence type="ECO:0000256" key="1">
    <source>
        <dbReference type="SAM" id="Phobius"/>
    </source>
</evidence>
<feature type="transmembrane region" description="Helical" evidence="1">
    <location>
        <begin position="395"/>
        <end position="415"/>
    </location>
</feature>
<feature type="transmembrane region" description="Helical" evidence="1">
    <location>
        <begin position="62"/>
        <end position="78"/>
    </location>
</feature>
<evidence type="ECO:0000313" key="2">
    <source>
        <dbReference type="EMBL" id="THG30817.1"/>
    </source>
</evidence>
<keyword evidence="1" id="KW-0472">Membrane</keyword>
<organism evidence="2 3">
    <name type="scientific">Naasia lichenicola</name>
    <dbReference type="NCBI Taxonomy" id="2565933"/>
    <lineage>
        <taxon>Bacteria</taxon>
        <taxon>Bacillati</taxon>
        <taxon>Actinomycetota</taxon>
        <taxon>Actinomycetes</taxon>
        <taxon>Micrococcales</taxon>
        <taxon>Microbacteriaceae</taxon>
        <taxon>Naasia</taxon>
    </lineage>
</organism>
<feature type="transmembrane region" description="Helical" evidence="1">
    <location>
        <begin position="427"/>
        <end position="446"/>
    </location>
</feature>
<dbReference type="AlphaFoldDB" id="A0A4V3WT68"/>